<gene>
    <name evidence="2" type="ORF">GURASL_11050</name>
</gene>
<dbReference type="RefSeq" id="WP_282002477.1">
    <property type="nucleotide sequence ID" value="NZ_AP027151.1"/>
</dbReference>
<accession>A0ABN6VS48</accession>
<sequence>MKQATFQKLNTLLFFVTALASYQGALRGIPWLGLIFFGLLVAVLLPMTEQKSARLFVALAVAAVGFGTDSALGFFQVYRVREEARWLLPAPFCPEWILALWLNFGFMLYFFWRLLNRNVLTAVTVGVCFSFLIYGNAARMGLLALRPPTVASLGTIAVLWAILIPLFTRCAVWRFAGGPHVGSKE</sequence>
<feature type="transmembrane region" description="Helical" evidence="1">
    <location>
        <begin position="96"/>
        <end position="112"/>
    </location>
</feature>
<keyword evidence="1" id="KW-1133">Transmembrane helix</keyword>
<keyword evidence="3" id="KW-1185">Reference proteome</keyword>
<dbReference type="InterPro" id="IPR021306">
    <property type="entry name" value="DUF2878"/>
</dbReference>
<reference evidence="2 3" key="1">
    <citation type="submission" date="2022-12" db="EMBL/GenBank/DDBJ databases">
        <title>Polyphasic characterization of Geotalea uranireducens NIT-SL11 newly isolated from a complex of sewage sludge and microbially reduced graphene oxide.</title>
        <authorList>
            <person name="Xie L."/>
            <person name="Yoshida N."/>
            <person name="Meng L."/>
        </authorList>
    </citation>
    <scope>NUCLEOTIDE SEQUENCE [LARGE SCALE GENOMIC DNA]</scope>
    <source>
        <strain evidence="2 3">NIT-SL11</strain>
    </source>
</reference>
<dbReference type="EMBL" id="AP027151">
    <property type="protein sequence ID" value="BDV42182.1"/>
    <property type="molecule type" value="Genomic_DNA"/>
</dbReference>
<organism evidence="2 3">
    <name type="scientific">Geotalea uraniireducens</name>
    <dbReference type="NCBI Taxonomy" id="351604"/>
    <lineage>
        <taxon>Bacteria</taxon>
        <taxon>Pseudomonadati</taxon>
        <taxon>Thermodesulfobacteriota</taxon>
        <taxon>Desulfuromonadia</taxon>
        <taxon>Geobacterales</taxon>
        <taxon>Geobacteraceae</taxon>
        <taxon>Geotalea</taxon>
    </lineage>
</organism>
<protein>
    <recommendedName>
        <fullName evidence="4">DUF2878 domain-containing protein</fullName>
    </recommendedName>
</protein>
<evidence type="ECO:0008006" key="4">
    <source>
        <dbReference type="Google" id="ProtNLM"/>
    </source>
</evidence>
<dbReference type="Pfam" id="PF11086">
    <property type="entry name" value="DUF2878"/>
    <property type="match status" value="1"/>
</dbReference>
<evidence type="ECO:0000313" key="2">
    <source>
        <dbReference type="EMBL" id="BDV42182.1"/>
    </source>
</evidence>
<feature type="transmembrane region" description="Helical" evidence="1">
    <location>
        <begin position="30"/>
        <end position="48"/>
    </location>
</feature>
<feature type="transmembrane region" description="Helical" evidence="1">
    <location>
        <begin position="149"/>
        <end position="167"/>
    </location>
</feature>
<feature type="transmembrane region" description="Helical" evidence="1">
    <location>
        <begin position="119"/>
        <end position="137"/>
    </location>
</feature>
<proteinExistence type="predicted"/>
<keyword evidence="1" id="KW-0472">Membrane</keyword>
<evidence type="ECO:0000313" key="3">
    <source>
        <dbReference type="Proteomes" id="UP001317705"/>
    </source>
</evidence>
<evidence type="ECO:0000256" key="1">
    <source>
        <dbReference type="SAM" id="Phobius"/>
    </source>
</evidence>
<dbReference type="Proteomes" id="UP001317705">
    <property type="component" value="Chromosome"/>
</dbReference>
<name>A0ABN6VS48_9BACT</name>
<feature type="transmembrane region" description="Helical" evidence="1">
    <location>
        <begin position="55"/>
        <end position="76"/>
    </location>
</feature>
<keyword evidence="1" id="KW-0812">Transmembrane</keyword>